<dbReference type="SUPFAM" id="SSF88659">
    <property type="entry name" value="Sigma3 and sigma4 domains of RNA polymerase sigma factors"/>
    <property type="match status" value="1"/>
</dbReference>
<organism evidence="1">
    <name type="scientific">Siphoviridae sp. ctngK14</name>
    <dbReference type="NCBI Taxonomy" id="2827940"/>
    <lineage>
        <taxon>Viruses</taxon>
        <taxon>Duplodnaviria</taxon>
        <taxon>Heunggongvirae</taxon>
        <taxon>Uroviricota</taxon>
        <taxon>Caudoviricetes</taxon>
    </lineage>
</organism>
<sequence length="205" mass="23262">MQAKALDTQDKRTGEIAEAVQAGKADILRLWVAVERFAWQQSLRWARAMEGRAGVEESDLLQVAFIALMDTLPTWDVNKGEFLTLYGIKLKAEFTEACGQRTQRARCDPINTVCRSMDEPIGDEDSDLTLGDTISDEAAEEAFEDVEQRDFQQAVQAALAQLTDVQRDAIISEFWLGQKPDAKARREAIRALRHPRIRKPLMEYY</sequence>
<name>A0A8S5TBS5_9CAUD</name>
<accession>A0A8S5TBS5</accession>
<dbReference type="EMBL" id="BK032793">
    <property type="protein sequence ID" value="DAF60702.1"/>
    <property type="molecule type" value="Genomic_DNA"/>
</dbReference>
<reference evidence="1" key="1">
    <citation type="journal article" date="2021" name="Proc. Natl. Acad. Sci. U.S.A.">
        <title>A Catalog of Tens of Thousands of Viruses from Human Metagenomes Reveals Hidden Associations with Chronic Diseases.</title>
        <authorList>
            <person name="Tisza M.J."/>
            <person name="Buck C.B."/>
        </authorList>
    </citation>
    <scope>NUCLEOTIDE SEQUENCE</scope>
    <source>
        <strain evidence="1">CtngK14</strain>
    </source>
</reference>
<dbReference type="InterPro" id="IPR013324">
    <property type="entry name" value="RNA_pol_sigma_r3/r4-like"/>
</dbReference>
<protein>
    <submittedName>
        <fullName evidence="1">RNA polymerase-binding protein</fullName>
    </submittedName>
</protein>
<evidence type="ECO:0000313" key="1">
    <source>
        <dbReference type="EMBL" id="DAF60702.1"/>
    </source>
</evidence>
<proteinExistence type="predicted"/>